<comment type="caution">
    <text evidence="1">The sequence shown here is derived from an EMBL/GenBank/DDBJ whole genome shotgun (WGS) entry which is preliminary data.</text>
</comment>
<evidence type="ECO:0000313" key="1">
    <source>
        <dbReference type="EMBL" id="HAE47295.1"/>
    </source>
</evidence>
<reference evidence="1 2" key="1">
    <citation type="journal article" date="2018" name="Nat. Biotechnol.">
        <title>A standardized bacterial taxonomy based on genome phylogeny substantially revises the tree of life.</title>
        <authorList>
            <person name="Parks D.H."/>
            <person name="Chuvochina M."/>
            <person name="Waite D.W."/>
            <person name="Rinke C."/>
            <person name="Skarshewski A."/>
            <person name="Chaumeil P.A."/>
            <person name="Hugenholtz P."/>
        </authorList>
    </citation>
    <scope>NUCLEOTIDE SEQUENCE [LARGE SCALE GENOMIC DNA]</scope>
    <source>
        <strain evidence="1">UBA8739</strain>
    </source>
</reference>
<name>A0A3B9IHM5_9PROT</name>
<organism evidence="1 2">
    <name type="scientific">Tistrella mobilis</name>
    <dbReference type="NCBI Taxonomy" id="171437"/>
    <lineage>
        <taxon>Bacteria</taxon>
        <taxon>Pseudomonadati</taxon>
        <taxon>Pseudomonadota</taxon>
        <taxon>Alphaproteobacteria</taxon>
        <taxon>Geminicoccales</taxon>
        <taxon>Geminicoccaceae</taxon>
        <taxon>Tistrella</taxon>
    </lineage>
</organism>
<gene>
    <name evidence="1" type="ORF">DCK97_07730</name>
</gene>
<dbReference type="Proteomes" id="UP000257706">
    <property type="component" value="Unassembled WGS sequence"/>
</dbReference>
<evidence type="ECO:0000313" key="2">
    <source>
        <dbReference type="Proteomes" id="UP000257706"/>
    </source>
</evidence>
<dbReference type="AlphaFoldDB" id="A0A3B9IHM5"/>
<protein>
    <submittedName>
        <fullName evidence="1">Uncharacterized protein</fullName>
    </submittedName>
</protein>
<accession>A0A3B9IHM5</accession>
<dbReference type="EMBL" id="DMAI01000122">
    <property type="protein sequence ID" value="HAE47295.1"/>
    <property type="molecule type" value="Genomic_DNA"/>
</dbReference>
<sequence>MTDEHGMQATIRESLDFFLSGRILNGQISTGLNHYPRQTGRLDVDEFMNKHVYPETGETWDDMEETIFHELEKQMTKIGIVQDFDNIYQKYNNDNKKNFIRNRVKKIFSEDFLFFINRIEAHILYKAASSLVKMHESYFADIMTVYRLGGMPCGFEGAPFRSRLIVYVPS</sequence>
<proteinExistence type="predicted"/>